<proteinExistence type="predicted"/>
<evidence type="ECO:0000313" key="6">
    <source>
        <dbReference type="Proteomes" id="UP000434957"/>
    </source>
</evidence>
<keyword evidence="1" id="KW-1133">Transmembrane helix</keyword>
<dbReference type="Proteomes" id="UP000434957">
    <property type="component" value="Unassembled WGS sequence"/>
</dbReference>
<name>A0A6A3LHX4_9STRA</name>
<gene>
    <name evidence="2" type="ORF">PR001_g14816</name>
    <name evidence="3" type="ORF">PR002_g13045</name>
    <name evidence="4" type="ORF">PR003_g23865</name>
</gene>
<keyword evidence="1" id="KW-0472">Membrane</keyword>
<dbReference type="EMBL" id="QXFU01000846">
    <property type="protein sequence ID" value="KAE9018645.1"/>
    <property type="molecule type" value="Genomic_DNA"/>
</dbReference>
<keyword evidence="6" id="KW-1185">Reference proteome</keyword>
<evidence type="ECO:0000313" key="7">
    <source>
        <dbReference type="Proteomes" id="UP000435112"/>
    </source>
</evidence>
<evidence type="ECO:0000313" key="2">
    <source>
        <dbReference type="EMBL" id="KAE9015774.1"/>
    </source>
</evidence>
<accession>A0A6A3LHX4</accession>
<dbReference type="Proteomes" id="UP000429607">
    <property type="component" value="Unassembled WGS sequence"/>
</dbReference>
<dbReference type="EMBL" id="QXFT01002587">
    <property type="protein sequence ID" value="KAE9295992.1"/>
    <property type="molecule type" value="Genomic_DNA"/>
</dbReference>
<sequence length="51" mass="5790">MTPWLAVSMNSMTSALWRLSTYRFMAFDCALSTCTPSVAISVALVFPRDWR</sequence>
<evidence type="ECO:0000313" key="5">
    <source>
        <dbReference type="Proteomes" id="UP000429607"/>
    </source>
</evidence>
<dbReference type="EMBL" id="QXFV01001082">
    <property type="protein sequence ID" value="KAE9015774.1"/>
    <property type="molecule type" value="Genomic_DNA"/>
</dbReference>
<protein>
    <submittedName>
        <fullName evidence="2">Uncharacterized protein</fullName>
    </submittedName>
</protein>
<keyword evidence="1" id="KW-0812">Transmembrane</keyword>
<evidence type="ECO:0000256" key="1">
    <source>
        <dbReference type="SAM" id="Phobius"/>
    </source>
</evidence>
<organism evidence="2 5">
    <name type="scientific">Phytophthora rubi</name>
    <dbReference type="NCBI Taxonomy" id="129364"/>
    <lineage>
        <taxon>Eukaryota</taxon>
        <taxon>Sar</taxon>
        <taxon>Stramenopiles</taxon>
        <taxon>Oomycota</taxon>
        <taxon>Peronosporomycetes</taxon>
        <taxon>Peronosporales</taxon>
        <taxon>Peronosporaceae</taxon>
        <taxon>Phytophthora</taxon>
    </lineage>
</organism>
<evidence type="ECO:0000313" key="4">
    <source>
        <dbReference type="EMBL" id="KAE9295992.1"/>
    </source>
</evidence>
<reference evidence="5 7" key="1">
    <citation type="submission" date="2018-09" db="EMBL/GenBank/DDBJ databases">
        <title>Genomic investigation of the strawberry pathogen Phytophthora fragariae indicates pathogenicity is determined by transcriptional variation in three key races.</title>
        <authorList>
            <person name="Adams T.M."/>
            <person name="Armitage A.D."/>
            <person name="Sobczyk M.K."/>
            <person name="Bates H.J."/>
            <person name="Dunwell J.M."/>
            <person name="Nellist C.F."/>
            <person name="Harrison R.J."/>
        </authorList>
    </citation>
    <scope>NUCLEOTIDE SEQUENCE [LARGE SCALE GENOMIC DNA]</scope>
    <source>
        <strain evidence="2 5">SCRP249</strain>
        <strain evidence="3 7">SCRP324</strain>
        <strain evidence="4 6">SCRP333</strain>
    </source>
</reference>
<dbReference type="OrthoDB" id="10271734at2759"/>
<comment type="caution">
    <text evidence="2">The sequence shown here is derived from an EMBL/GenBank/DDBJ whole genome shotgun (WGS) entry which is preliminary data.</text>
</comment>
<dbReference type="Proteomes" id="UP000435112">
    <property type="component" value="Unassembled WGS sequence"/>
</dbReference>
<feature type="transmembrane region" description="Helical" evidence="1">
    <location>
        <begin position="20"/>
        <end position="46"/>
    </location>
</feature>
<dbReference type="AlphaFoldDB" id="A0A6A3LHX4"/>
<evidence type="ECO:0000313" key="3">
    <source>
        <dbReference type="EMBL" id="KAE9018645.1"/>
    </source>
</evidence>